<comment type="caution">
    <text evidence="1">The sequence shown here is derived from an EMBL/GenBank/DDBJ whole genome shotgun (WGS) entry which is preliminary data.</text>
</comment>
<dbReference type="Proteomes" id="UP000703269">
    <property type="component" value="Unassembled WGS sequence"/>
</dbReference>
<evidence type="ECO:0000313" key="1">
    <source>
        <dbReference type="EMBL" id="GJE99852.1"/>
    </source>
</evidence>
<keyword evidence="2" id="KW-1185">Reference proteome</keyword>
<dbReference type="AlphaFoldDB" id="A0A9P3LN19"/>
<organism evidence="1 2">
    <name type="scientific">Phanerochaete sordida</name>
    <dbReference type="NCBI Taxonomy" id="48140"/>
    <lineage>
        <taxon>Eukaryota</taxon>
        <taxon>Fungi</taxon>
        <taxon>Dikarya</taxon>
        <taxon>Basidiomycota</taxon>
        <taxon>Agaricomycotina</taxon>
        <taxon>Agaricomycetes</taxon>
        <taxon>Polyporales</taxon>
        <taxon>Phanerochaetaceae</taxon>
        <taxon>Phanerochaete</taxon>
    </lineage>
</organism>
<dbReference type="EMBL" id="BPQB01000122">
    <property type="protein sequence ID" value="GJE99852.1"/>
    <property type="molecule type" value="Genomic_DNA"/>
</dbReference>
<sequence length="152" mass="15507">MSNATTPPASPVATRELRGAGALSRLCKPPLCQPVPGSLRARTRQALLRCATASGSGPAPAGRPSECAAARSILESSGLSPISRNLGKRELFTPPPIRVNIGTGARGVIRTIAEGDLRSTCPALLGVAFSLGKTSHTPPAFSELGIHPASHG</sequence>
<accession>A0A9P3LN19</accession>
<protein>
    <submittedName>
        <fullName evidence="1">Uncharacterized protein</fullName>
    </submittedName>
</protein>
<name>A0A9P3LN19_9APHY</name>
<proteinExistence type="predicted"/>
<evidence type="ECO:0000313" key="2">
    <source>
        <dbReference type="Proteomes" id="UP000703269"/>
    </source>
</evidence>
<gene>
    <name evidence="1" type="ORF">PsYK624_161260</name>
</gene>
<reference evidence="1 2" key="1">
    <citation type="submission" date="2021-08" db="EMBL/GenBank/DDBJ databases">
        <title>Draft Genome Sequence of Phanerochaete sordida strain YK-624.</title>
        <authorList>
            <person name="Mori T."/>
            <person name="Dohra H."/>
            <person name="Suzuki T."/>
            <person name="Kawagishi H."/>
            <person name="Hirai H."/>
        </authorList>
    </citation>
    <scope>NUCLEOTIDE SEQUENCE [LARGE SCALE GENOMIC DNA]</scope>
    <source>
        <strain evidence="1 2">YK-624</strain>
    </source>
</reference>